<organism evidence="7 8">
    <name type="scientific">Arthrobacter sulfonylureivorans</name>
    <dbReference type="NCBI Taxonomy" id="2486855"/>
    <lineage>
        <taxon>Bacteria</taxon>
        <taxon>Bacillati</taxon>
        <taxon>Actinomycetota</taxon>
        <taxon>Actinomycetes</taxon>
        <taxon>Micrococcales</taxon>
        <taxon>Micrococcaceae</taxon>
        <taxon>Arthrobacter</taxon>
    </lineage>
</organism>
<gene>
    <name evidence="7" type="ORF">MNQ99_13595</name>
</gene>
<feature type="domain" description="HAMP" evidence="5">
    <location>
        <begin position="8"/>
        <end position="56"/>
    </location>
</feature>
<keyword evidence="2" id="KW-0472">Membrane</keyword>
<dbReference type="SUPFAM" id="SSF55073">
    <property type="entry name" value="Nucleotide cyclase"/>
    <property type="match status" value="1"/>
</dbReference>
<sequence length="529" mass="57562">MPHNPDPRLQRLVDGMVSLAGGDLTTRVEPSAARDEIDAVITGVNLLAEELELSYSELERRVETRTAELRQAHRDMSRMALTDALTGLANRTALANEMAAALEDARSGQRTPALLLLDLDSFKQVNDSFGHDAGDRVLTVVGNRLRSIVRDIDTVARLGGDEFAILLPRATTDLALQVAHRILGVLNDDIRLDELTVWPQASIGVRVADTGQSAQSLLLDADTAMYEAKKDPQNRIKIFQSHMLQARQLHNQIASELRGAIATGGFELEYQPVVDLSTGRPLGVEALVRWNHPVRGRVMPSDFIPMAEQTGLIIDLGRWTLSAAAHQFAEWSAELELDPGFQIRVNLSVAELQRIDLVDHVRGVLRDSGIAAESLVLEITETGLVTGGEVETYSLLALRKLGIGIEIDDFGTGYSSISYLRELPVDLVKVDRSIIATHSADGSQQEFIAAVLQLIRAAGLDAIFEGIETQEQAEQLRDLGCTGGQGFYFSKPVSPKRIAQLLHSGSRLPAAADEVDVDLTSMASSGHPD</sequence>
<accession>A0ABY3W480</accession>
<dbReference type="Gene3D" id="3.20.20.450">
    <property type="entry name" value="EAL domain"/>
    <property type="match status" value="1"/>
</dbReference>
<dbReference type="SMART" id="SM00052">
    <property type="entry name" value="EAL"/>
    <property type="match status" value="1"/>
</dbReference>
<evidence type="ECO:0000313" key="7">
    <source>
        <dbReference type="EMBL" id="UNK44979.1"/>
    </source>
</evidence>
<dbReference type="InterPro" id="IPR003660">
    <property type="entry name" value="HAMP_dom"/>
</dbReference>
<dbReference type="SMART" id="SM00304">
    <property type="entry name" value="HAMP"/>
    <property type="match status" value="1"/>
</dbReference>
<feature type="domain" description="GGDEF" evidence="6">
    <location>
        <begin position="110"/>
        <end position="241"/>
    </location>
</feature>
<dbReference type="PANTHER" id="PTHR44757:SF2">
    <property type="entry name" value="BIOFILM ARCHITECTURE MAINTENANCE PROTEIN MBAA"/>
    <property type="match status" value="1"/>
</dbReference>
<protein>
    <submittedName>
        <fullName evidence="7">EAL domain-containing protein</fullName>
    </submittedName>
</protein>
<evidence type="ECO:0000259" key="4">
    <source>
        <dbReference type="PROSITE" id="PS50883"/>
    </source>
</evidence>
<evidence type="ECO:0000259" key="6">
    <source>
        <dbReference type="PROSITE" id="PS50887"/>
    </source>
</evidence>
<dbReference type="Pfam" id="PF00672">
    <property type="entry name" value="HAMP"/>
    <property type="match status" value="1"/>
</dbReference>
<dbReference type="Gene3D" id="3.30.70.270">
    <property type="match status" value="1"/>
</dbReference>
<dbReference type="Proteomes" id="UP000829069">
    <property type="component" value="Chromosome"/>
</dbReference>
<dbReference type="InterPro" id="IPR035919">
    <property type="entry name" value="EAL_sf"/>
</dbReference>
<evidence type="ECO:0000256" key="3">
    <source>
        <dbReference type="SAM" id="Coils"/>
    </source>
</evidence>
<dbReference type="NCBIfam" id="TIGR00254">
    <property type="entry name" value="GGDEF"/>
    <property type="match status" value="1"/>
</dbReference>
<dbReference type="CDD" id="cd06225">
    <property type="entry name" value="HAMP"/>
    <property type="match status" value="1"/>
</dbReference>
<dbReference type="CDD" id="cd01948">
    <property type="entry name" value="EAL"/>
    <property type="match status" value="1"/>
</dbReference>
<dbReference type="Pfam" id="PF00563">
    <property type="entry name" value="EAL"/>
    <property type="match status" value="1"/>
</dbReference>
<evidence type="ECO:0000256" key="1">
    <source>
        <dbReference type="ARBA" id="ARBA00022692"/>
    </source>
</evidence>
<keyword evidence="2" id="KW-1133">Transmembrane helix</keyword>
<dbReference type="RefSeq" id="WP_127511915.1">
    <property type="nucleotide sequence ID" value="NZ_CP093326.1"/>
</dbReference>
<dbReference type="PROSITE" id="PS50885">
    <property type="entry name" value="HAMP"/>
    <property type="match status" value="1"/>
</dbReference>
<dbReference type="EMBL" id="CP093326">
    <property type="protein sequence ID" value="UNK44979.1"/>
    <property type="molecule type" value="Genomic_DNA"/>
</dbReference>
<dbReference type="InterPro" id="IPR001633">
    <property type="entry name" value="EAL_dom"/>
</dbReference>
<dbReference type="InterPro" id="IPR029787">
    <property type="entry name" value="Nucleotide_cyclase"/>
</dbReference>
<dbReference type="InterPro" id="IPR052155">
    <property type="entry name" value="Biofilm_reg_signaling"/>
</dbReference>
<evidence type="ECO:0000313" key="8">
    <source>
        <dbReference type="Proteomes" id="UP000829069"/>
    </source>
</evidence>
<evidence type="ECO:0000259" key="5">
    <source>
        <dbReference type="PROSITE" id="PS50885"/>
    </source>
</evidence>
<proteinExistence type="predicted"/>
<feature type="domain" description="EAL" evidence="4">
    <location>
        <begin position="250"/>
        <end position="506"/>
    </location>
</feature>
<feature type="coiled-coil region" evidence="3">
    <location>
        <begin position="41"/>
        <end position="75"/>
    </location>
</feature>
<dbReference type="PANTHER" id="PTHR44757">
    <property type="entry name" value="DIGUANYLATE CYCLASE DGCP"/>
    <property type="match status" value="1"/>
</dbReference>
<evidence type="ECO:0000256" key="2">
    <source>
        <dbReference type="ARBA" id="ARBA00022989"/>
    </source>
</evidence>
<dbReference type="PROSITE" id="PS50883">
    <property type="entry name" value="EAL"/>
    <property type="match status" value="1"/>
</dbReference>
<dbReference type="SUPFAM" id="SSF141868">
    <property type="entry name" value="EAL domain-like"/>
    <property type="match status" value="1"/>
</dbReference>
<name>A0ABY3W480_9MICC</name>
<keyword evidence="3" id="KW-0175">Coiled coil</keyword>
<dbReference type="InterPro" id="IPR043128">
    <property type="entry name" value="Rev_trsase/Diguanyl_cyclase"/>
</dbReference>
<reference evidence="7 8" key="1">
    <citation type="submission" date="2022-03" db="EMBL/GenBank/DDBJ databases">
        <title>Isotopic signatures of nitrous oxide derived from detoxification processes.</title>
        <authorList>
            <person name="Behrendt U."/>
            <person name="Buchen C."/>
            <person name="Well R."/>
            <person name="Ulrich A."/>
            <person name="Rohe L."/>
            <person name="Kolb S."/>
            <person name="Schloter M."/>
            <person name="Horn M.A."/>
            <person name="Augustin J."/>
        </authorList>
    </citation>
    <scope>NUCLEOTIDE SEQUENCE [LARGE SCALE GENOMIC DNA]</scope>
    <source>
        <strain evidence="7 8">S4-C24</strain>
    </source>
</reference>
<dbReference type="Pfam" id="PF00990">
    <property type="entry name" value="GGDEF"/>
    <property type="match status" value="1"/>
</dbReference>
<dbReference type="SMART" id="SM00267">
    <property type="entry name" value="GGDEF"/>
    <property type="match status" value="1"/>
</dbReference>
<keyword evidence="1" id="KW-0812">Transmembrane</keyword>
<dbReference type="CDD" id="cd01949">
    <property type="entry name" value="GGDEF"/>
    <property type="match status" value="1"/>
</dbReference>
<keyword evidence="8" id="KW-1185">Reference proteome</keyword>
<dbReference type="PROSITE" id="PS50887">
    <property type="entry name" value="GGDEF"/>
    <property type="match status" value="1"/>
</dbReference>
<dbReference type="InterPro" id="IPR000160">
    <property type="entry name" value="GGDEF_dom"/>
</dbReference>